<evidence type="ECO:0008006" key="3">
    <source>
        <dbReference type="Google" id="ProtNLM"/>
    </source>
</evidence>
<organism evidence="1 2">
    <name type="scientific">Hydrogenophaga palleronii</name>
    <dbReference type="NCBI Taxonomy" id="65655"/>
    <lineage>
        <taxon>Bacteria</taxon>
        <taxon>Pseudomonadati</taxon>
        <taxon>Pseudomonadota</taxon>
        <taxon>Betaproteobacteria</taxon>
        <taxon>Burkholderiales</taxon>
        <taxon>Comamonadaceae</taxon>
        <taxon>Hydrogenophaga</taxon>
    </lineage>
</organism>
<protein>
    <recommendedName>
        <fullName evidence="3">DUF2855 family protein</fullName>
    </recommendedName>
</protein>
<gene>
    <name evidence="1" type="ORF">J2W49_001729</name>
</gene>
<dbReference type="Proteomes" id="UP001265700">
    <property type="component" value="Unassembled WGS sequence"/>
</dbReference>
<comment type="caution">
    <text evidence="1">The sequence shown here is derived from an EMBL/GenBank/DDBJ whole genome shotgun (WGS) entry which is preliminary data.</text>
</comment>
<evidence type="ECO:0000313" key="1">
    <source>
        <dbReference type="EMBL" id="MDR7149774.1"/>
    </source>
</evidence>
<accession>A0ABU1WKP2</accession>
<evidence type="ECO:0000313" key="2">
    <source>
        <dbReference type="Proteomes" id="UP001265700"/>
    </source>
</evidence>
<dbReference type="InterPro" id="IPR021276">
    <property type="entry name" value="DUF2855"/>
</dbReference>
<dbReference type="EMBL" id="JAVDWU010000003">
    <property type="protein sequence ID" value="MDR7149774.1"/>
    <property type="molecule type" value="Genomic_DNA"/>
</dbReference>
<dbReference type="SUPFAM" id="SSF50129">
    <property type="entry name" value="GroES-like"/>
    <property type="match status" value="1"/>
</dbReference>
<keyword evidence="2" id="KW-1185">Reference proteome</keyword>
<reference evidence="1 2" key="1">
    <citation type="submission" date="2023-07" db="EMBL/GenBank/DDBJ databases">
        <title>Sorghum-associated microbial communities from plants grown in Nebraska, USA.</title>
        <authorList>
            <person name="Schachtman D."/>
        </authorList>
    </citation>
    <scope>NUCLEOTIDE SEQUENCE [LARGE SCALE GENOMIC DNA]</scope>
    <source>
        <strain evidence="1 2">4249</strain>
    </source>
</reference>
<name>A0ABU1WKP2_9BURK</name>
<sequence>MTTTQFQVRKDRLDNTRTVELPQAALADGEVRVRIEHFAYTANNISYAAFGDAMNYWQFFPVLPQAGEPADDNVPWGLIPVWGFGVVVETRCAGVAEGERLYGYWPMATDVVLQPARVSPEGFFDGAPHRAALHPVYNQYLRCATDPLYNPANEPLQALLRPLFLTAWLIDDFLADNDFFGSNQQGQRGVMLLSSASSKTAYATAAQLARRPEVKVVGLTSPANVAFCESLGVYSRVLTYDQLDTLAADAPCVYVDFAGNGTLRKAIHSRFTALAYSCSIGGTHVDQLAGGRDLPGPRPVLFFAPAQVKKRHGDWGAAGYKERMTRAWHAFVQQVNQPEAPWLVVQQHGGPEAVQAAHALVLGGRGDPRLGHMLSLVASTHLRN</sequence>
<proteinExistence type="predicted"/>
<dbReference type="Pfam" id="PF11017">
    <property type="entry name" value="DUF2855"/>
    <property type="match status" value="1"/>
</dbReference>
<dbReference type="RefSeq" id="WP_310314374.1">
    <property type="nucleotide sequence ID" value="NZ_JAVDWU010000003.1"/>
</dbReference>
<dbReference type="InterPro" id="IPR011032">
    <property type="entry name" value="GroES-like_sf"/>
</dbReference>